<sequence length="60" mass="6380">MRRTFPPTSVIPAVLHEAPGYAGDIQGVGRGPLSVANPILFMPKGQMMGKVVTILFNATQ</sequence>
<dbReference type="Proteomes" id="UP001139409">
    <property type="component" value="Unassembled WGS sequence"/>
</dbReference>
<dbReference type="RefSeq" id="WP_225699997.1">
    <property type="nucleotide sequence ID" value="NZ_JAIXNE010000009.1"/>
</dbReference>
<comment type="caution">
    <text evidence="1">The sequence shown here is derived from an EMBL/GenBank/DDBJ whole genome shotgun (WGS) entry which is preliminary data.</text>
</comment>
<evidence type="ECO:0000313" key="2">
    <source>
        <dbReference type="Proteomes" id="UP001139409"/>
    </source>
</evidence>
<reference evidence="1" key="1">
    <citation type="submission" date="2021-09" db="EMBL/GenBank/DDBJ databases">
        <title>Fulvivirga sp. isolated from coastal sediment.</title>
        <authorList>
            <person name="Yu H."/>
        </authorList>
    </citation>
    <scope>NUCLEOTIDE SEQUENCE</scope>
    <source>
        <strain evidence="1">1062</strain>
    </source>
</reference>
<organism evidence="1 2">
    <name type="scientific">Fulvivirga sedimenti</name>
    <dbReference type="NCBI Taxonomy" id="2879465"/>
    <lineage>
        <taxon>Bacteria</taxon>
        <taxon>Pseudomonadati</taxon>
        <taxon>Bacteroidota</taxon>
        <taxon>Cytophagia</taxon>
        <taxon>Cytophagales</taxon>
        <taxon>Fulvivirgaceae</taxon>
        <taxon>Fulvivirga</taxon>
    </lineage>
</organism>
<dbReference type="EMBL" id="JAIXNE010000009">
    <property type="protein sequence ID" value="MCA6079135.1"/>
    <property type="molecule type" value="Genomic_DNA"/>
</dbReference>
<accession>A0A9X1HXG8</accession>
<gene>
    <name evidence="1" type="ORF">LDX50_29960</name>
</gene>
<name>A0A9X1HXG8_9BACT</name>
<dbReference type="AlphaFoldDB" id="A0A9X1HXG8"/>
<proteinExistence type="predicted"/>
<evidence type="ECO:0000313" key="1">
    <source>
        <dbReference type="EMBL" id="MCA6079135.1"/>
    </source>
</evidence>
<protein>
    <submittedName>
        <fullName evidence="1">Uncharacterized protein</fullName>
    </submittedName>
</protein>
<keyword evidence="2" id="KW-1185">Reference proteome</keyword>